<evidence type="ECO:0000313" key="3">
    <source>
        <dbReference type="EMBL" id="KAH3811791.1"/>
    </source>
</evidence>
<proteinExistence type="predicted"/>
<reference evidence="3" key="1">
    <citation type="journal article" date="2019" name="bioRxiv">
        <title>The Genome of the Zebra Mussel, Dreissena polymorpha: A Resource for Invasive Species Research.</title>
        <authorList>
            <person name="McCartney M.A."/>
            <person name="Auch B."/>
            <person name="Kono T."/>
            <person name="Mallez S."/>
            <person name="Zhang Y."/>
            <person name="Obille A."/>
            <person name="Becker A."/>
            <person name="Abrahante J.E."/>
            <person name="Garbe J."/>
            <person name="Badalamenti J.P."/>
            <person name="Herman A."/>
            <person name="Mangelson H."/>
            <person name="Liachko I."/>
            <person name="Sullivan S."/>
            <person name="Sone E.D."/>
            <person name="Koren S."/>
            <person name="Silverstein K.A.T."/>
            <person name="Beckman K.B."/>
            <person name="Gohl D.M."/>
        </authorList>
    </citation>
    <scope>NUCLEOTIDE SEQUENCE</scope>
    <source>
        <strain evidence="3">Duluth1</strain>
        <tissue evidence="3">Whole animal</tissue>
    </source>
</reference>
<evidence type="ECO:0000313" key="4">
    <source>
        <dbReference type="Proteomes" id="UP000828390"/>
    </source>
</evidence>
<accession>A0A9D4JGG7</accession>
<feature type="region of interest" description="Disordered" evidence="1">
    <location>
        <begin position="259"/>
        <end position="315"/>
    </location>
</feature>
<feature type="compositionally biased region" description="Polar residues" evidence="1">
    <location>
        <begin position="259"/>
        <end position="272"/>
    </location>
</feature>
<evidence type="ECO:0000256" key="1">
    <source>
        <dbReference type="SAM" id="MobiDB-lite"/>
    </source>
</evidence>
<sequence>MAFKFNATKRHRVESDVSAASGLSTQTQLIDLSGSSLDNNSVFDLRRHSDNSDNNISAKNNSEIPEIPSNFKFDDRKREIMTATKRGSAQRVSFSIDDGDIDNEEMNGPCEGQCCNGGRIYKYQHTRPMSRPRRFSENNANTINYTGYNTPMHHSVSMPCECASCYERKHNIVRDLLPNNGAEPTYRKSHSVRSLPDIQNGIPLKYPVSNHRQMSETPLDCFVTLNETGGEKYIHKVFKNPSQYNPKSKNFREMETIYSGDTPSSTLENRQLPQRPGVDQFAQSYSDPSNEMVKSKSSQPLMESPVSSKHSSESSRSDKCFICNKIAVLVILNFVLILVIVSAVPVYLSVMVKGQTVSEQVPAAVPVQQQPHQMNTTCVSCSVLDKLDDLRKLGMEKLTDDLCCLKNDTNLVDFIIKMRVAPPTYVKAEDDEIYHGRPILQLESMGLDNRKITWNPRGLTRSGLALKDNHKIEFKATGYYFISTELAFKPNSKGILQIGFTAYDNKDKPLRSKSETLRNQPDDNRYVSECSFVDFFFSGSHLYVELDNVDGLLKEDGQILVFFLGN</sequence>
<protein>
    <recommendedName>
        <fullName evidence="5">TNF family profile domain-containing protein</fullName>
    </recommendedName>
</protein>
<evidence type="ECO:0000256" key="2">
    <source>
        <dbReference type="SAM" id="Phobius"/>
    </source>
</evidence>
<keyword evidence="2" id="KW-1133">Transmembrane helix</keyword>
<feature type="transmembrane region" description="Helical" evidence="2">
    <location>
        <begin position="326"/>
        <end position="348"/>
    </location>
</feature>
<dbReference type="EMBL" id="JAIWYP010000006">
    <property type="protein sequence ID" value="KAH3811791.1"/>
    <property type="molecule type" value="Genomic_DNA"/>
</dbReference>
<keyword evidence="4" id="KW-1185">Reference proteome</keyword>
<keyword evidence="2" id="KW-0812">Transmembrane</keyword>
<comment type="caution">
    <text evidence="3">The sequence shown here is derived from an EMBL/GenBank/DDBJ whole genome shotgun (WGS) entry which is preliminary data.</text>
</comment>
<organism evidence="3 4">
    <name type="scientific">Dreissena polymorpha</name>
    <name type="common">Zebra mussel</name>
    <name type="synonym">Mytilus polymorpha</name>
    <dbReference type="NCBI Taxonomy" id="45954"/>
    <lineage>
        <taxon>Eukaryota</taxon>
        <taxon>Metazoa</taxon>
        <taxon>Spiralia</taxon>
        <taxon>Lophotrochozoa</taxon>
        <taxon>Mollusca</taxon>
        <taxon>Bivalvia</taxon>
        <taxon>Autobranchia</taxon>
        <taxon>Heteroconchia</taxon>
        <taxon>Euheterodonta</taxon>
        <taxon>Imparidentia</taxon>
        <taxon>Neoheterodontei</taxon>
        <taxon>Myida</taxon>
        <taxon>Dreissenoidea</taxon>
        <taxon>Dreissenidae</taxon>
        <taxon>Dreissena</taxon>
    </lineage>
</organism>
<gene>
    <name evidence="3" type="ORF">DPMN_140206</name>
</gene>
<feature type="compositionally biased region" description="Polar residues" evidence="1">
    <location>
        <begin position="52"/>
        <end position="63"/>
    </location>
</feature>
<reference evidence="3" key="2">
    <citation type="submission" date="2020-11" db="EMBL/GenBank/DDBJ databases">
        <authorList>
            <person name="McCartney M.A."/>
            <person name="Auch B."/>
            <person name="Kono T."/>
            <person name="Mallez S."/>
            <person name="Becker A."/>
            <person name="Gohl D.M."/>
            <person name="Silverstein K.A.T."/>
            <person name="Koren S."/>
            <person name="Bechman K.B."/>
            <person name="Herman A."/>
            <person name="Abrahante J.E."/>
            <person name="Garbe J."/>
        </authorList>
    </citation>
    <scope>NUCLEOTIDE SEQUENCE</scope>
    <source>
        <strain evidence="3">Duluth1</strain>
        <tissue evidence="3">Whole animal</tissue>
    </source>
</reference>
<keyword evidence="2" id="KW-0472">Membrane</keyword>
<evidence type="ECO:0008006" key="5">
    <source>
        <dbReference type="Google" id="ProtNLM"/>
    </source>
</evidence>
<name>A0A9D4JGG7_DREPO</name>
<dbReference type="AlphaFoldDB" id="A0A9D4JGG7"/>
<feature type="region of interest" description="Disordered" evidence="1">
    <location>
        <begin position="48"/>
        <end position="69"/>
    </location>
</feature>
<dbReference type="Proteomes" id="UP000828390">
    <property type="component" value="Unassembled WGS sequence"/>
</dbReference>